<dbReference type="EMBL" id="BMDA01000001">
    <property type="protein sequence ID" value="GGH35230.1"/>
    <property type="molecule type" value="Genomic_DNA"/>
</dbReference>
<sequence>MNINSLLQRLEYLEACNAINQLIGRYATAADQRNNPQIMHNLFHEDAIWQAAGFGAYQGRQSIVAGLSEIAREQILWSLHVMGVPNLEFSENQQQAKVQWVLWEVSTIAGSEASQNYCLGGFYQAKARKDSQGIWRFDEVLLNIALKYPIAANLYQDNSA</sequence>
<dbReference type="HOGENOM" id="CLU_139565_0_0_6"/>
<dbReference type="InterPro" id="IPR032710">
    <property type="entry name" value="NTF2-like_dom_sf"/>
</dbReference>
<dbReference type="RefSeq" id="WP_005284139.1">
    <property type="nucleotide sequence ID" value="NZ_BMDA01000001.1"/>
</dbReference>
<gene>
    <name evidence="2" type="ORF">F888_01474</name>
    <name evidence="3" type="ORF">GCM10007354_18310</name>
</gene>
<dbReference type="STRING" id="1217698.F888_01474"/>
<evidence type="ECO:0000313" key="3">
    <source>
        <dbReference type="EMBL" id="GGH35230.1"/>
    </source>
</evidence>
<dbReference type="PATRIC" id="fig|1217698.3.peg.1421"/>
<dbReference type="EMBL" id="APSA01000005">
    <property type="protein sequence ID" value="ENX38605.1"/>
    <property type="molecule type" value="Genomic_DNA"/>
</dbReference>
<feature type="domain" description="SnoaL-like" evidence="1">
    <location>
        <begin position="12"/>
        <end position="139"/>
    </location>
</feature>
<reference evidence="3 5" key="2">
    <citation type="journal article" date="2014" name="Int. J. Syst. Evol. Microbiol.">
        <title>Complete genome sequence of Corynebacterium casei LMG S-19264T (=DSM 44701T), isolated from a smear-ripened cheese.</title>
        <authorList>
            <consortium name="US DOE Joint Genome Institute (JGI-PGF)"/>
            <person name="Walter F."/>
            <person name="Albersmeier A."/>
            <person name="Kalinowski J."/>
            <person name="Ruckert C."/>
        </authorList>
    </citation>
    <scope>NUCLEOTIDE SEQUENCE [LARGE SCALE GENOMIC DNA]</scope>
    <source>
        <strain evidence="3 5">CCM 8635</strain>
    </source>
</reference>
<proteinExistence type="predicted"/>
<dbReference type="AlphaFoldDB" id="N9RJ03"/>
<dbReference type="Proteomes" id="UP000652691">
    <property type="component" value="Unassembled WGS sequence"/>
</dbReference>
<evidence type="ECO:0000313" key="4">
    <source>
        <dbReference type="Proteomes" id="UP000013200"/>
    </source>
</evidence>
<dbReference type="Proteomes" id="UP000013200">
    <property type="component" value="Unassembled WGS sequence"/>
</dbReference>
<evidence type="ECO:0000259" key="1">
    <source>
        <dbReference type="Pfam" id="PF13577"/>
    </source>
</evidence>
<keyword evidence="4" id="KW-1185">Reference proteome</keyword>
<dbReference type="Pfam" id="PF13577">
    <property type="entry name" value="SnoaL_4"/>
    <property type="match status" value="1"/>
</dbReference>
<dbReference type="InterPro" id="IPR037401">
    <property type="entry name" value="SnoaL-like"/>
</dbReference>
<reference evidence="3" key="3">
    <citation type="submission" date="2024-03" db="EMBL/GenBank/DDBJ databases">
        <authorList>
            <person name="Sun Q."/>
            <person name="Sedlacek I."/>
        </authorList>
    </citation>
    <scope>NUCLEOTIDE SEQUENCE</scope>
    <source>
        <strain evidence="3">CCM 8635</strain>
    </source>
</reference>
<reference evidence="2 4" key="1">
    <citation type="submission" date="2013-02" db="EMBL/GenBank/DDBJ databases">
        <title>The Genome Sequence of Acinetobacter sp. NIPH 3623.</title>
        <authorList>
            <consortium name="The Broad Institute Genome Sequencing Platform"/>
            <consortium name="The Broad Institute Genome Sequencing Center for Infectious Disease"/>
            <person name="Cerqueira G."/>
            <person name="Feldgarden M."/>
            <person name="Courvalin P."/>
            <person name="Perichon B."/>
            <person name="Grillot-Courvalin C."/>
            <person name="Clermont D."/>
            <person name="Rocha E."/>
            <person name="Yoon E.-J."/>
            <person name="Nemec A."/>
            <person name="Walker B."/>
            <person name="Young S.K."/>
            <person name="Zeng Q."/>
            <person name="Gargeya S."/>
            <person name="Fitzgerald M."/>
            <person name="Haas B."/>
            <person name="Abouelleil A."/>
            <person name="Alvarado L."/>
            <person name="Arachchi H.M."/>
            <person name="Berlin A.M."/>
            <person name="Chapman S.B."/>
            <person name="Dewar J."/>
            <person name="Goldberg J."/>
            <person name="Griggs A."/>
            <person name="Gujja S."/>
            <person name="Hansen M."/>
            <person name="Howarth C."/>
            <person name="Imamovic A."/>
            <person name="Larimer J."/>
            <person name="McCowan C."/>
            <person name="Murphy C."/>
            <person name="Neiman D."/>
            <person name="Pearson M."/>
            <person name="Priest M."/>
            <person name="Roberts A."/>
            <person name="Saif S."/>
            <person name="Shea T."/>
            <person name="Sisk P."/>
            <person name="Sykes S."/>
            <person name="Wortman J."/>
            <person name="Nusbaum C."/>
            <person name="Birren B."/>
        </authorList>
    </citation>
    <scope>NUCLEOTIDE SEQUENCE [LARGE SCALE GENOMIC DNA]</scope>
    <source>
        <strain evidence="2 4">NIPH 3623</strain>
    </source>
</reference>
<dbReference type="Gene3D" id="3.10.450.50">
    <property type="match status" value="1"/>
</dbReference>
<protein>
    <recommendedName>
        <fullName evidence="1">SnoaL-like domain-containing protein</fullName>
    </recommendedName>
</protein>
<evidence type="ECO:0000313" key="5">
    <source>
        <dbReference type="Proteomes" id="UP000652691"/>
    </source>
</evidence>
<accession>N9RJ03</accession>
<dbReference type="SUPFAM" id="SSF54427">
    <property type="entry name" value="NTF2-like"/>
    <property type="match status" value="1"/>
</dbReference>
<name>N9RJ03_9GAMM</name>
<evidence type="ECO:0000313" key="2">
    <source>
        <dbReference type="EMBL" id="ENX38605.1"/>
    </source>
</evidence>
<organism evidence="2 4">
    <name type="scientific">Acinetobacter courvalinii</name>
    <dbReference type="NCBI Taxonomy" id="280147"/>
    <lineage>
        <taxon>Bacteria</taxon>
        <taxon>Pseudomonadati</taxon>
        <taxon>Pseudomonadota</taxon>
        <taxon>Gammaproteobacteria</taxon>
        <taxon>Moraxellales</taxon>
        <taxon>Moraxellaceae</taxon>
        <taxon>Acinetobacter</taxon>
    </lineage>
</organism>
<comment type="caution">
    <text evidence="2">The sequence shown here is derived from an EMBL/GenBank/DDBJ whole genome shotgun (WGS) entry which is preliminary data.</text>
</comment>
<dbReference type="GeneID" id="80104401"/>